<dbReference type="Pfam" id="PF00501">
    <property type="entry name" value="AMP-binding"/>
    <property type="match status" value="1"/>
</dbReference>
<name>A0AAU8DPV7_9ACTN</name>
<dbReference type="SUPFAM" id="SSF52777">
    <property type="entry name" value="CoA-dependent acyltransferases"/>
    <property type="match status" value="2"/>
</dbReference>
<feature type="compositionally biased region" description="Low complexity" evidence="4">
    <location>
        <begin position="560"/>
        <end position="570"/>
    </location>
</feature>
<dbReference type="GO" id="GO:0044550">
    <property type="term" value="P:secondary metabolite biosynthetic process"/>
    <property type="evidence" value="ECO:0007669"/>
    <property type="project" value="TreeGrafter"/>
</dbReference>
<evidence type="ECO:0000256" key="4">
    <source>
        <dbReference type="SAM" id="MobiDB-lite"/>
    </source>
</evidence>
<evidence type="ECO:0000256" key="2">
    <source>
        <dbReference type="ARBA" id="ARBA00022450"/>
    </source>
</evidence>
<dbReference type="InterPro" id="IPR020806">
    <property type="entry name" value="PKS_PP-bd"/>
</dbReference>
<dbReference type="InterPro" id="IPR010071">
    <property type="entry name" value="AA_adenyl_dom"/>
</dbReference>
<dbReference type="Gene3D" id="1.10.1200.10">
    <property type="entry name" value="ACP-like"/>
    <property type="match status" value="1"/>
</dbReference>
<keyword evidence="3" id="KW-0597">Phosphoprotein</keyword>
<comment type="cofactor">
    <cofactor evidence="1">
        <name>pantetheine 4'-phosphate</name>
        <dbReference type="ChEBI" id="CHEBI:47942"/>
    </cofactor>
</comment>
<dbReference type="PANTHER" id="PTHR45527">
    <property type="entry name" value="NONRIBOSOMAL PEPTIDE SYNTHETASE"/>
    <property type="match status" value="1"/>
</dbReference>
<dbReference type="NCBIfam" id="TIGR01733">
    <property type="entry name" value="AA-adenyl-dom"/>
    <property type="match status" value="1"/>
</dbReference>
<dbReference type="Gene3D" id="3.40.50.12780">
    <property type="entry name" value="N-terminal domain of ligase-like"/>
    <property type="match status" value="1"/>
</dbReference>
<dbReference type="Gene3D" id="3.40.50.1820">
    <property type="entry name" value="alpha/beta hydrolase"/>
    <property type="match status" value="1"/>
</dbReference>
<dbReference type="PROSITE" id="PS00455">
    <property type="entry name" value="AMP_BINDING"/>
    <property type="match status" value="1"/>
</dbReference>
<dbReference type="RefSeq" id="WP_353649838.1">
    <property type="nucleotide sequence ID" value="NZ_CP159218.1"/>
</dbReference>
<dbReference type="InterPro" id="IPR023213">
    <property type="entry name" value="CAT-like_dom_sf"/>
</dbReference>
<feature type="region of interest" description="Disordered" evidence="4">
    <location>
        <begin position="1252"/>
        <end position="1294"/>
    </location>
</feature>
<dbReference type="InterPro" id="IPR042099">
    <property type="entry name" value="ANL_N_sf"/>
</dbReference>
<evidence type="ECO:0000256" key="1">
    <source>
        <dbReference type="ARBA" id="ARBA00001957"/>
    </source>
</evidence>
<dbReference type="GO" id="GO:0043041">
    <property type="term" value="P:amino acid activation for nonribosomal peptide biosynthetic process"/>
    <property type="evidence" value="ECO:0007669"/>
    <property type="project" value="TreeGrafter"/>
</dbReference>
<dbReference type="PROSITE" id="PS00012">
    <property type="entry name" value="PHOSPHOPANTETHEINE"/>
    <property type="match status" value="2"/>
</dbReference>
<dbReference type="InterPro" id="IPR000873">
    <property type="entry name" value="AMP-dep_synth/lig_dom"/>
</dbReference>
<dbReference type="SUPFAM" id="SSF47336">
    <property type="entry name" value="ACP-like"/>
    <property type="match status" value="1"/>
</dbReference>
<dbReference type="InterPro" id="IPR001242">
    <property type="entry name" value="Condensation_dom"/>
</dbReference>
<dbReference type="Pfam" id="PF00668">
    <property type="entry name" value="Condensation"/>
    <property type="match status" value="1"/>
</dbReference>
<dbReference type="SMART" id="SM00823">
    <property type="entry name" value="PKS_PP"/>
    <property type="match status" value="1"/>
</dbReference>
<dbReference type="EMBL" id="CP159218">
    <property type="protein sequence ID" value="XCG64225.1"/>
    <property type="molecule type" value="Genomic_DNA"/>
</dbReference>
<reference evidence="6" key="1">
    <citation type="submission" date="2024-05" db="EMBL/GenBank/DDBJ databases">
        <authorList>
            <person name="Cai S.Y."/>
            <person name="Jin L.M."/>
            <person name="Li H.R."/>
        </authorList>
    </citation>
    <scope>NUCLEOTIDE SEQUENCE</scope>
    <source>
        <strain evidence="6">A5-74</strain>
    </source>
</reference>
<dbReference type="InterPro" id="IPR045851">
    <property type="entry name" value="AMP-bd_C_sf"/>
</dbReference>
<proteinExistence type="predicted"/>
<dbReference type="CDD" id="cd05930">
    <property type="entry name" value="A_NRPS"/>
    <property type="match status" value="1"/>
</dbReference>
<feature type="region of interest" description="Disordered" evidence="4">
    <location>
        <begin position="138"/>
        <end position="162"/>
    </location>
</feature>
<dbReference type="SUPFAM" id="SSF56801">
    <property type="entry name" value="Acetyl-CoA synthetase-like"/>
    <property type="match status" value="1"/>
</dbReference>
<dbReference type="Pfam" id="PF00550">
    <property type="entry name" value="PP-binding"/>
    <property type="match status" value="1"/>
</dbReference>
<dbReference type="GO" id="GO:0031177">
    <property type="term" value="F:phosphopantetheine binding"/>
    <property type="evidence" value="ECO:0007669"/>
    <property type="project" value="InterPro"/>
</dbReference>
<dbReference type="InterPro" id="IPR006162">
    <property type="entry name" value="Ppantetheine_attach_site"/>
</dbReference>
<keyword evidence="2" id="KW-0596">Phosphopantetheine</keyword>
<dbReference type="Gene3D" id="3.30.559.10">
    <property type="entry name" value="Chloramphenicol acetyltransferase-like domain"/>
    <property type="match status" value="1"/>
</dbReference>
<evidence type="ECO:0000259" key="5">
    <source>
        <dbReference type="PROSITE" id="PS50075"/>
    </source>
</evidence>
<dbReference type="Gene3D" id="3.30.559.30">
    <property type="entry name" value="Nonribosomal peptide synthetase, condensation domain"/>
    <property type="match status" value="1"/>
</dbReference>
<feature type="region of interest" description="Disordered" evidence="4">
    <location>
        <begin position="547"/>
        <end position="570"/>
    </location>
</feature>
<organism evidence="6">
    <name type="scientific">Nakamurella sp. A5-74</name>
    <dbReference type="NCBI Taxonomy" id="3158264"/>
    <lineage>
        <taxon>Bacteria</taxon>
        <taxon>Bacillati</taxon>
        <taxon>Actinomycetota</taxon>
        <taxon>Actinomycetes</taxon>
        <taxon>Nakamurellales</taxon>
        <taxon>Nakamurellaceae</taxon>
        <taxon>Nakamurella</taxon>
    </lineage>
</organism>
<evidence type="ECO:0000313" key="6">
    <source>
        <dbReference type="EMBL" id="XCG64225.1"/>
    </source>
</evidence>
<sequence>MTSTVDSPVRAAVGSEPDADTATAPFPTVVEAVLHRWRRTPDAMVVRDAEGELTAAELDRWTAAVAEEILGLVGRDGPRRVALDLGRGVRHVVGFLAALRAGCSAVPLDPSAPQRMAQIVRAAAPVAVLVGPESATSGAAATAPARTAGTAPASTAGTAPADTPGAAVVRLAIDPLRHRPAREHGSATAARPVAAPEDEAYLLFTSGSTGVPKGVRIPHRALVEFAWSMGRYLGITDADRVLALTATTFDPSVMEMFCALVHGAPLFVAGAAERMDPVLLQEFCAHHRISYGFFPVAVLPLLHPAALPTLRVLHTGAEAPGPEQVERWTTGSDRRFINSYGPTESTVAVCSLDASGSWTSALPIGRPHGGHHLVVADPDSLLPVPFQDEGELLIAGPGLALGYLDDPELTAHRFVVLDGVRYYRTGDRCRWNADHTVQFLGRADRQVKIRGHRVELGEVEAALTAHPAVVLAVADIDRAADGSRRLVAHHTGEVAAADLVDWLADRLPSAMIPSAIHHEDALHRNASDKIDLSALAARRAARGAAEAARIVPPPDGSQIAPTAADLPTTDVPTTDVVETVLGLWTEHVGPVVEGAGLYACGGSSVSAMAMVDGIRRRTSRTVRTVEVLRAADARSLARLVAARAPDPGVETHSTATLPARFTPHTHVDTRAGEDAGADAEPPGRLSAAQQRLWLTELVSRSSHESNIAVAYSLVGPLDPDALRSALTSLLDRHPVLRWSFPEVAGRGVIRMSAPPARLLEVHEVPAGATATVVRDLVRQHFDIAAGPLWNATLLHEVDHGDDEHLLVLTFHHLVCDGWSVGPLVDDLAAGYRRATAGNPPDASSAGSFAAHIEWEHERHRNGGPADALWWAEHLAGVPDMIELADPAPTAATSVGAERAIGEYSASLLRDRAALDEAARSLNASTAAVLLATLGVLLRRRTGCDEVVVGLVVAGRDHPESVATVGMFSDIVPVVLRPGASPTFRAAVLAAEQEIADTADHAAVSLQEIIRVARARRVDGRGTLVQVLFNLYNFPLPIPDLGGPVVTAVEVPASGSPFDLTLYVQPDPSSAEHDGATAAMISRAVLRPGLVARGDQVPQEFSTLLAALLADPVAPLQIAVPASLTEAAAAPHPDDVPAGSAFHDAPAGSAFHDAPAGSAFHDTGHGRRASASVPPATPTERALVAIWTDVLQSEITGVTDNFFDVGGHSLAVAEVRAGIATQLGREVSMVDLFTWPTVREIADQLDAAVARSAAPTDTAGDRPMTHVAAPVDRGAARRAAARRSPRTAPQRRERS</sequence>
<feature type="domain" description="Carrier" evidence="5">
    <location>
        <begin position="1173"/>
        <end position="1248"/>
    </location>
</feature>
<dbReference type="InterPro" id="IPR009081">
    <property type="entry name" value="PP-bd_ACP"/>
</dbReference>
<gene>
    <name evidence="6" type="ORF">ABLG96_02425</name>
</gene>
<dbReference type="PANTHER" id="PTHR45527:SF1">
    <property type="entry name" value="FATTY ACID SYNTHASE"/>
    <property type="match status" value="1"/>
</dbReference>
<dbReference type="PROSITE" id="PS50075">
    <property type="entry name" value="CARRIER"/>
    <property type="match status" value="1"/>
</dbReference>
<dbReference type="Gene3D" id="3.30.300.30">
    <property type="match status" value="1"/>
</dbReference>
<dbReference type="GO" id="GO:0008610">
    <property type="term" value="P:lipid biosynthetic process"/>
    <property type="evidence" value="ECO:0007669"/>
    <property type="project" value="UniProtKB-ARBA"/>
</dbReference>
<dbReference type="GO" id="GO:0003824">
    <property type="term" value="F:catalytic activity"/>
    <property type="evidence" value="ECO:0007669"/>
    <property type="project" value="InterPro"/>
</dbReference>
<dbReference type="InterPro" id="IPR020845">
    <property type="entry name" value="AMP-binding_CS"/>
</dbReference>
<accession>A0AAU8DPV7</accession>
<dbReference type="GO" id="GO:0005737">
    <property type="term" value="C:cytoplasm"/>
    <property type="evidence" value="ECO:0007669"/>
    <property type="project" value="TreeGrafter"/>
</dbReference>
<protein>
    <submittedName>
        <fullName evidence="6">Amino acid adenylation domain-containing protein</fullName>
    </submittedName>
</protein>
<dbReference type="InterPro" id="IPR036736">
    <property type="entry name" value="ACP-like_sf"/>
</dbReference>
<dbReference type="InterPro" id="IPR029058">
    <property type="entry name" value="AB_hydrolase_fold"/>
</dbReference>
<feature type="region of interest" description="Disordered" evidence="4">
    <location>
        <begin position="1"/>
        <end position="24"/>
    </location>
</feature>
<evidence type="ECO:0000256" key="3">
    <source>
        <dbReference type="ARBA" id="ARBA00022553"/>
    </source>
</evidence>